<protein>
    <submittedName>
        <fullName evidence="1">Uncharacterized protein</fullName>
    </submittedName>
</protein>
<keyword evidence="2" id="KW-1185">Reference proteome</keyword>
<organism evidence="1 2">
    <name type="scientific">Rheinheimera baltica</name>
    <dbReference type="NCBI Taxonomy" id="67576"/>
    <lineage>
        <taxon>Bacteria</taxon>
        <taxon>Pseudomonadati</taxon>
        <taxon>Pseudomonadota</taxon>
        <taxon>Gammaproteobacteria</taxon>
        <taxon>Chromatiales</taxon>
        <taxon>Chromatiaceae</taxon>
        <taxon>Rheinheimera</taxon>
    </lineage>
</organism>
<evidence type="ECO:0000313" key="2">
    <source>
        <dbReference type="Proteomes" id="UP001231109"/>
    </source>
</evidence>
<evidence type="ECO:0000313" key="1">
    <source>
        <dbReference type="EMBL" id="MDP5135597.1"/>
    </source>
</evidence>
<dbReference type="RefSeq" id="WP_305974638.1">
    <property type="nucleotide sequence ID" value="NZ_JAPJDZ010000010.1"/>
</dbReference>
<sequence>MINFYDLGPVTVFDGDVAQQKAPLIINVKGQSVSLAISDLISLNKLADVGRNLPFNADDLSLALSLPVTNLGAVKIHKGSKQGLKLYFSIIDDLLYVFSLGEYQPGRYLCIFECAVHL</sequence>
<name>A0ABT9HWU3_9GAMM</name>
<comment type="caution">
    <text evidence="1">The sequence shown here is derived from an EMBL/GenBank/DDBJ whole genome shotgun (WGS) entry which is preliminary data.</text>
</comment>
<proteinExistence type="predicted"/>
<dbReference type="EMBL" id="JAPJDZ010000010">
    <property type="protein sequence ID" value="MDP5135597.1"/>
    <property type="molecule type" value="Genomic_DNA"/>
</dbReference>
<accession>A0ABT9HWU3</accession>
<dbReference type="Proteomes" id="UP001231109">
    <property type="component" value="Unassembled WGS sequence"/>
</dbReference>
<reference evidence="1 2" key="1">
    <citation type="submission" date="2022-11" db="EMBL/GenBank/DDBJ databases">
        <title>Viruses from the air-sea interface of a natural surface slick.</title>
        <authorList>
            <person name="Rahlff J."/>
            <person name="Holmfeldt K."/>
        </authorList>
    </citation>
    <scope>NUCLEOTIDE SEQUENCE [LARGE SCALE GENOMIC DNA]</scope>
    <source>
        <strain evidence="1 2">SMS4</strain>
    </source>
</reference>
<gene>
    <name evidence="1" type="ORF">ORJ04_06505</name>
</gene>